<proteinExistence type="inferred from homology"/>
<gene>
    <name evidence="8" type="ORF">WMY93_008405</name>
</gene>
<feature type="compositionally biased region" description="Polar residues" evidence="7">
    <location>
        <begin position="38"/>
        <end position="49"/>
    </location>
</feature>
<keyword evidence="4" id="KW-0879">Wnt signaling pathway</keyword>
<feature type="region of interest" description="Disordered" evidence="7">
    <location>
        <begin position="1"/>
        <end position="240"/>
    </location>
</feature>
<comment type="subcellular location">
    <subcellularLocation>
        <location evidence="1">Cell membrane</location>
        <topology evidence="1">Peripheral membrane protein</topology>
    </subcellularLocation>
</comment>
<feature type="compositionally biased region" description="Basic and acidic residues" evidence="7">
    <location>
        <begin position="689"/>
        <end position="708"/>
    </location>
</feature>
<feature type="compositionally biased region" description="Basic residues" evidence="7">
    <location>
        <begin position="20"/>
        <end position="33"/>
    </location>
</feature>
<evidence type="ECO:0000256" key="4">
    <source>
        <dbReference type="ARBA" id="ARBA00022687"/>
    </source>
</evidence>
<dbReference type="GO" id="GO:0016055">
    <property type="term" value="P:Wnt signaling pathway"/>
    <property type="evidence" value="ECO:0007669"/>
    <property type="project" value="UniProtKB-KW"/>
</dbReference>
<evidence type="ECO:0000256" key="3">
    <source>
        <dbReference type="ARBA" id="ARBA00022475"/>
    </source>
</evidence>
<feature type="compositionally biased region" description="Low complexity" evidence="7">
    <location>
        <begin position="90"/>
        <end position="106"/>
    </location>
</feature>
<feature type="compositionally biased region" description="Polar residues" evidence="7">
    <location>
        <begin position="834"/>
        <end position="848"/>
    </location>
</feature>
<keyword evidence="3" id="KW-1003">Cell membrane</keyword>
<feature type="compositionally biased region" description="Basic and acidic residues" evidence="7">
    <location>
        <begin position="759"/>
        <end position="770"/>
    </location>
</feature>
<feature type="compositionally biased region" description="Low complexity" evidence="7">
    <location>
        <begin position="402"/>
        <end position="416"/>
    </location>
</feature>
<comment type="caution">
    <text evidence="8">The sequence shown here is derived from an EMBL/GenBank/DDBJ whole genome shotgun (WGS) entry which is preliminary data.</text>
</comment>
<feature type="compositionally biased region" description="Basic and acidic residues" evidence="7">
    <location>
        <begin position="148"/>
        <end position="158"/>
    </location>
</feature>
<evidence type="ECO:0000256" key="6">
    <source>
        <dbReference type="ARBA" id="ARBA00023136"/>
    </source>
</evidence>
<dbReference type="PANTHER" id="PTHR22237:SF3">
    <property type="entry name" value="APC MEMBRANE RECRUITMENT PROTEIN 2-LIKE"/>
    <property type="match status" value="1"/>
</dbReference>
<dbReference type="InterPro" id="IPR019003">
    <property type="entry name" value="AMER"/>
</dbReference>
<keyword evidence="5" id="KW-0446">Lipid-binding</keyword>
<evidence type="ECO:0000256" key="1">
    <source>
        <dbReference type="ARBA" id="ARBA00004202"/>
    </source>
</evidence>
<dbReference type="GO" id="GO:0005546">
    <property type="term" value="F:phosphatidylinositol-4,5-bisphosphate binding"/>
    <property type="evidence" value="ECO:0007669"/>
    <property type="project" value="TreeGrafter"/>
</dbReference>
<keyword evidence="6" id="KW-0472">Membrane</keyword>
<feature type="region of interest" description="Disordered" evidence="7">
    <location>
        <begin position="600"/>
        <end position="848"/>
    </location>
</feature>
<dbReference type="Proteomes" id="UP001460270">
    <property type="component" value="Unassembled WGS sequence"/>
</dbReference>
<evidence type="ECO:0000256" key="5">
    <source>
        <dbReference type="ARBA" id="ARBA00023121"/>
    </source>
</evidence>
<feature type="compositionally biased region" description="Polar residues" evidence="7">
    <location>
        <begin position="623"/>
        <end position="663"/>
    </location>
</feature>
<sequence>MDVQTENTEPPPSESQPSGKIRKGFKLFGKRKPGNIFSIRSKSEGNNKSPLHRSKTLDVPDSAANDSEDQEKENEEQTEEGPLGEDGVLAAAPARTSISSASSAKSLGFLSILRGGRRGGDRRIHTVSQPVGRQRRGIKGLFGNVKFRSKDKEEKEEVPPSPLLMSSRSNSVEIIKEDLTLTPKSQPRSLNSPGTDSSEPTIKSLTAQDSSATSPARTVTPGGETNESHTTTQGGMVPGETSLSTLLADISSLLTFDSISGGDIMADVEAEWGKASTTITSAVSDASSSYTSFSKPISSPITSVSPKPAHSILTTLPSSATPSSPMKPSSIITTLTKSTTLTTPTIKPTNEMATNATTVSTKPSTTPLTNITAPIMSSPTITMKTTLGVTTTATAPLYSTSTATKAPSASPSLTSTVNKLSSETTETPKTVSSVRFVATSPPAMVNPPKSTPFTLSSTSKPDLTSSLPAASFNKVPVTVSMSYPLTAQPSPSVPFTSSKTKSTEVIPATTSVSTTGVTTPTQLCTADLNKTSSAATTCTKTEVSSVSVLSTISKSQAPPTSPPVYINGTLPTATMFAKSTPTPALTQIYQVPSSSLIGSKEALPSMSQPKISPAPSEMPSFLSKMSTPTSQISASSPQIPFSTMSTHQALSQTSSCPASSTPLSRDGFGRKRESDPCSVDGNLTSPKTPEPRDVLQVDSHQIKEDKKRTSQHSTGLSKIPVVGGGRVGKIPVRVSQNTEEEVSKDTTTSAPEDSTPHLNSHDDRSKDKILISEVAVITSKHSQEESQMPPKAPTSSPRDSKIPVKHGSQIPQANRTKIPVSKVPVRRAAGAKPASQSGSSQIGNRSHQ</sequence>
<feature type="compositionally biased region" description="Polar residues" evidence="7">
    <location>
        <begin position="182"/>
        <end position="234"/>
    </location>
</feature>
<dbReference type="GO" id="GO:0060828">
    <property type="term" value="P:regulation of canonical Wnt signaling pathway"/>
    <property type="evidence" value="ECO:0007669"/>
    <property type="project" value="TreeGrafter"/>
</dbReference>
<feature type="compositionally biased region" description="Acidic residues" evidence="7">
    <location>
        <begin position="66"/>
        <end position="83"/>
    </location>
</feature>
<evidence type="ECO:0000313" key="9">
    <source>
        <dbReference type="Proteomes" id="UP001460270"/>
    </source>
</evidence>
<evidence type="ECO:0000256" key="7">
    <source>
        <dbReference type="SAM" id="MobiDB-lite"/>
    </source>
</evidence>
<feature type="region of interest" description="Disordered" evidence="7">
    <location>
        <begin position="402"/>
        <end position="426"/>
    </location>
</feature>
<dbReference type="EMBL" id="JBBPFD010000005">
    <property type="protein sequence ID" value="KAK7926095.1"/>
    <property type="molecule type" value="Genomic_DNA"/>
</dbReference>
<evidence type="ECO:0000256" key="2">
    <source>
        <dbReference type="ARBA" id="ARBA00007750"/>
    </source>
</evidence>
<accession>A0AAW0PJB1</accession>
<keyword evidence="9" id="KW-1185">Reference proteome</keyword>
<dbReference type="Pfam" id="PF09422">
    <property type="entry name" value="AMER"/>
    <property type="match status" value="1"/>
</dbReference>
<reference evidence="9" key="1">
    <citation type="submission" date="2024-04" db="EMBL/GenBank/DDBJ databases">
        <title>Salinicola lusitanus LLJ914,a marine bacterium isolated from the Okinawa Trough.</title>
        <authorList>
            <person name="Li J."/>
        </authorList>
    </citation>
    <scope>NUCLEOTIDE SEQUENCE [LARGE SCALE GENOMIC DNA]</scope>
</reference>
<evidence type="ECO:0000313" key="8">
    <source>
        <dbReference type="EMBL" id="KAK7926095.1"/>
    </source>
</evidence>
<feature type="region of interest" description="Disordered" evidence="7">
    <location>
        <begin position="289"/>
        <end position="308"/>
    </location>
</feature>
<feature type="compositionally biased region" description="Polar residues" evidence="7">
    <location>
        <begin position="417"/>
        <end position="426"/>
    </location>
</feature>
<dbReference type="PANTHER" id="PTHR22237">
    <property type="entry name" value="APC MEMBRANE RECRUITMENT PROTEIN 2-RELATED"/>
    <property type="match status" value="1"/>
</dbReference>
<name>A0AAW0PJB1_9GOBI</name>
<dbReference type="AlphaFoldDB" id="A0AAW0PJB1"/>
<feature type="compositionally biased region" description="Polar residues" evidence="7">
    <location>
        <begin position="745"/>
        <end position="758"/>
    </location>
</feature>
<evidence type="ECO:0008006" key="10">
    <source>
        <dbReference type="Google" id="ProtNLM"/>
    </source>
</evidence>
<organism evidence="8 9">
    <name type="scientific">Mugilogobius chulae</name>
    <name type="common">yellowstripe goby</name>
    <dbReference type="NCBI Taxonomy" id="88201"/>
    <lineage>
        <taxon>Eukaryota</taxon>
        <taxon>Metazoa</taxon>
        <taxon>Chordata</taxon>
        <taxon>Craniata</taxon>
        <taxon>Vertebrata</taxon>
        <taxon>Euteleostomi</taxon>
        <taxon>Actinopterygii</taxon>
        <taxon>Neopterygii</taxon>
        <taxon>Teleostei</taxon>
        <taxon>Neoteleostei</taxon>
        <taxon>Acanthomorphata</taxon>
        <taxon>Gobiaria</taxon>
        <taxon>Gobiiformes</taxon>
        <taxon>Gobioidei</taxon>
        <taxon>Gobiidae</taxon>
        <taxon>Gobionellinae</taxon>
        <taxon>Mugilogobius</taxon>
    </lineage>
</organism>
<feature type="compositionally biased region" description="Polar residues" evidence="7">
    <location>
        <begin position="295"/>
        <end position="305"/>
    </location>
</feature>
<comment type="similarity">
    <text evidence="2">Belongs to the Amer family.</text>
</comment>
<protein>
    <recommendedName>
        <fullName evidence="10">APC membrane recruitment protein 2</fullName>
    </recommendedName>
</protein>
<dbReference type="GO" id="GO:0005886">
    <property type="term" value="C:plasma membrane"/>
    <property type="evidence" value="ECO:0007669"/>
    <property type="project" value="UniProtKB-SubCell"/>
</dbReference>
<dbReference type="GO" id="GO:0008013">
    <property type="term" value="F:beta-catenin binding"/>
    <property type="evidence" value="ECO:0007669"/>
    <property type="project" value="TreeGrafter"/>
</dbReference>